<feature type="transmembrane region" description="Helical" evidence="11">
    <location>
        <begin position="458"/>
        <end position="477"/>
    </location>
</feature>
<feature type="transmembrane region" description="Helical" evidence="11">
    <location>
        <begin position="483"/>
        <end position="506"/>
    </location>
</feature>
<name>A0ABW4YV45_9HYPH</name>
<feature type="transmembrane region" description="Helical" evidence="11">
    <location>
        <begin position="299"/>
        <end position="320"/>
    </location>
</feature>
<feature type="transmembrane region" description="Helical" evidence="11">
    <location>
        <begin position="518"/>
        <end position="537"/>
    </location>
</feature>
<evidence type="ECO:0000313" key="13">
    <source>
        <dbReference type="Proteomes" id="UP001597299"/>
    </source>
</evidence>
<keyword evidence="4" id="KW-0133">Cell shape</keyword>
<evidence type="ECO:0000256" key="8">
    <source>
        <dbReference type="ARBA" id="ARBA00060041"/>
    </source>
</evidence>
<feature type="region of interest" description="Disordered" evidence="10">
    <location>
        <begin position="107"/>
        <end position="128"/>
    </location>
</feature>
<evidence type="ECO:0000256" key="5">
    <source>
        <dbReference type="ARBA" id="ARBA00022984"/>
    </source>
</evidence>
<comment type="subcellular location">
    <subcellularLocation>
        <location evidence="1">Cell membrane</location>
        <topology evidence="1">Multi-pass membrane protein</topology>
    </subcellularLocation>
</comment>
<comment type="function">
    <text evidence="8">Involved in peptidoglycan biosynthesis. Transports lipid-linked peptidoglycan precursors from the inner to the outer leaflet of the cytoplasmic membrane.</text>
</comment>
<comment type="caution">
    <text evidence="12">The sequence shown here is derived from an EMBL/GenBank/DDBJ whole genome shotgun (WGS) entry which is preliminary data.</text>
</comment>
<keyword evidence="7 11" id="KW-0472">Membrane</keyword>
<feature type="transmembrane region" description="Helical" evidence="11">
    <location>
        <begin position="157"/>
        <end position="180"/>
    </location>
</feature>
<dbReference type="Pfam" id="PF03023">
    <property type="entry name" value="MurJ"/>
    <property type="match status" value="1"/>
</dbReference>
<dbReference type="EMBL" id="JBHUHD010000001">
    <property type="protein sequence ID" value="MFD2140050.1"/>
    <property type="molecule type" value="Genomic_DNA"/>
</dbReference>
<dbReference type="Proteomes" id="UP001597299">
    <property type="component" value="Unassembled WGS sequence"/>
</dbReference>
<evidence type="ECO:0000256" key="3">
    <source>
        <dbReference type="ARBA" id="ARBA00022692"/>
    </source>
</evidence>
<dbReference type="PANTHER" id="PTHR47019">
    <property type="entry name" value="LIPID II FLIPPASE MURJ"/>
    <property type="match status" value="1"/>
</dbReference>
<evidence type="ECO:0000256" key="7">
    <source>
        <dbReference type="ARBA" id="ARBA00023136"/>
    </source>
</evidence>
<evidence type="ECO:0000256" key="2">
    <source>
        <dbReference type="ARBA" id="ARBA00022475"/>
    </source>
</evidence>
<dbReference type="PANTHER" id="PTHR47019:SF1">
    <property type="entry name" value="LIPID II FLIPPASE MURJ"/>
    <property type="match status" value="1"/>
</dbReference>
<evidence type="ECO:0000256" key="1">
    <source>
        <dbReference type="ARBA" id="ARBA00004651"/>
    </source>
</evidence>
<keyword evidence="13" id="KW-1185">Reference proteome</keyword>
<keyword evidence="3 11" id="KW-0812">Transmembrane</keyword>
<feature type="transmembrane region" description="Helical" evidence="11">
    <location>
        <begin position="351"/>
        <end position="370"/>
    </location>
</feature>
<feature type="transmembrane region" description="Helical" evidence="11">
    <location>
        <begin position="263"/>
        <end position="287"/>
    </location>
</feature>
<dbReference type="InterPro" id="IPR004268">
    <property type="entry name" value="MurJ"/>
</dbReference>
<feature type="transmembrane region" description="Helical" evidence="11">
    <location>
        <begin position="236"/>
        <end position="257"/>
    </location>
</feature>
<keyword evidence="6 11" id="KW-1133">Transmembrane helix</keyword>
<evidence type="ECO:0000256" key="9">
    <source>
        <dbReference type="ARBA" id="ARBA00061532"/>
    </source>
</evidence>
<keyword evidence="2" id="KW-1003">Cell membrane</keyword>
<dbReference type="RefSeq" id="WP_213353269.1">
    <property type="nucleotide sequence ID" value="NZ_JAHBGB010000033.1"/>
</dbReference>
<evidence type="ECO:0000256" key="6">
    <source>
        <dbReference type="ARBA" id="ARBA00022989"/>
    </source>
</evidence>
<dbReference type="InterPro" id="IPR051050">
    <property type="entry name" value="Lipid_II_flippase_MurJ/MviN"/>
</dbReference>
<sequence>MSLLRHASTVVSLTLVSRVLGFARDAAVAALFGTGAVADASVAGLAIPQLARRLLGEGALNAAILPRLAGRSPPEEPPGAAGAGLVDERFVDEWPVDERLAGDAPAVPAESLGASGGEGPAGMSRGSRLDRPHAVASARAIPAGASLAGASLSESRFAGALVLVFTLAAALIAAGLGLFMPQVTALLAPGFLDDPARAGGAVLAGRLAVFALPLAACAGVLAALVNAAGRVTRPAFAPAAGNLAVLAVIGLLALLHAGGEPSLALALLAVATLAGAFAQLVVIGVALPYRPATLMPDRAALKAALPVLAAAGPTLFAAALPQLRILVANASASGVEGGVSALFYATRLVELPLGLVGASAGAVLLPALAMRGRPEPAAGGSLLGHALVAALALTAPAAMGLALLAEPIVRVLFQRGAFDAAATLLTGEALAMLALSLPLQAMERILSTAAFAQGLGRLVTRVSLAALLLGGVIGFFFAGPLGLAGPALGVVASSLLALAGLWIGLARAGRLRLGGEDWRRLAACLLATLAMAVPVGLGARLLAGPLAAGGLHGAPALGLMVLAGLVAYGLAARLLGLLPRR</sequence>
<accession>A0ABW4YV45</accession>
<feature type="transmembrane region" description="Helical" evidence="11">
    <location>
        <begin position="200"/>
        <end position="224"/>
    </location>
</feature>
<organism evidence="12 13">
    <name type="scientific">Ancylobacter oerskovii</name>
    <dbReference type="NCBI Taxonomy" id="459519"/>
    <lineage>
        <taxon>Bacteria</taxon>
        <taxon>Pseudomonadati</taxon>
        <taxon>Pseudomonadota</taxon>
        <taxon>Alphaproteobacteria</taxon>
        <taxon>Hyphomicrobiales</taxon>
        <taxon>Xanthobacteraceae</taxon>
        <taxon>Ancylobacter</taxon>
    </lineage>
</organism>
<evidence type="ECO:0000256" key="10">
    <source>
        <dbReference type="SAM" id="MobiDB-lite"/>
    </source>
</evidence>
<evidence type="ECO:0000256" key="4">
    <source>
        <dbReference type="ARBA" id="ARBA00022960"/>
    </source>
</evidence>
<dbReference type="PRINTS" id="PR01806">
    <property type="entry name" value="VIRFACTRMVIN"/>
</dbReference>
<evidence type="ECO:0000313" key="12">
    <source>
        <dbReference type="EMBL" id="MFD2140050.1"/>
    </source>
</evidence>
<feature type="transmembrane region" description="Helical" evidence="11">
    <location>
        <begin position="557"/>
        <end position="578"/>
    </location>
</feature>
<proteinExistence type="inferred from homology"/>
<keyword evidence="5" id="KW-0573">Peptidoglycan synthesis</keyword>
<feature type="transmembrane region" description="Helical" evidence="11">
    <location>
        <begin position="417"/>
        <end position="437"/>
    </location>
</feature>
<reference evidence="13" key="1">
    <citation type="journal article" date="2019" name="Int. J. Syst. Evol. Microbiol.">
        <title>The Global Catalogue of Microorganisms (GCM) 10K type strain sequencing project: providing services to taxonomists for standard genome sequencing and annotation.</title>
        <authorList>
            <consortium name="The Broad Institute Genomics Platform"/>
            <consortium name="The Broad Institute Genome Sequencing Center for Infectious Disease"/>
            <person name="Wu L."/>
            <person name="Ma J."/>
        </authorList>
    </citation>
    <scope>NUCLEOTIDE SEQUENCE [LARGE SCALE GENOMIC DNA]</scope>
    <source>
        <strain evidence="13">CCM 7435</strain>
    </source>
</reference>
<evidence type="ECO:0000256" key="11">
    <source>
        <dbReference type="SAM" id="Phobius"/>
    </source>
</evidence>
<feature type="transmembrane region" description="Helical" evidence="11">
    <location>
        <begin position="382"/>
        <end position="405"/>
    </location>
</feature>
<gene>
    <name evidence="12" type="primary">murJ</name>
    <name evidence="12" type="ORF">ACFSNC_06550</name>
</gene>
<comment type="similarity">
    <text evidence="9">Belongs to the MurJ/MviN family.</text>
</comment>
<protein>
    <submittedName>
        <fullName evidence="12">Murein biosynthesis integral membrane protein MurJ</fullName>
    </submittedName>
</protein>